<organism evidence="1 2">
    <name type="scientific">Xenoophorus captivus</name>
    <dbReference type="NCBI Taxonomy" id="1517983"/>
    <lineage>
        <taxon>Eukaryota</taxon>
        <taxon>Metazoa</taxon>
        <taxon>Chordata</taxon>
        <taxon>Craniata</taxon>
        <taxon>Vertebrata</taxon>
        <taxon>Euteleostomi</taxon>
        <taxon>Actinopterygii</taxon>
        <taxon>Neopterygii</taxon>
        <taxon>Teleostei</taxon>
        <taxon>Neoteleostei</taxon>
        <taxon>Acanthomorphata</taxon>
        <taxon>Ovalentaria</taxon>
        <taxon>Atherinomorphae</taxon>
        <taxon>Cyprinodontiformes</taxon>
        <taxon>Goodeidae</taxon>
        <taxon>Xenoophorus</taxon>
    </lineage>
</organism>
<feature type="non-terminal residue" evidence="1">
    <location>
        <position position="1"/>
    </location>
</feature>
<gene>
    <name evidence="1" type="ORF">XENOCAPTIV_001119</name>
</gene>
<name>A0ABV0R7B8_9TELE</name>
<dbReference type="Proteomes" id="UP001434883">
    <property type="component" value="Unassembled WGS sequence"/>
</dbReference>
<protein>
    <submittedName>
        <fullName evidence="1">Uncharacterized protein</fullName>
    </submittedName>
</protein>
<reference evidence="1 2" key="1">
    <citation type="submission" date="2021-06" db="EMBL/GenBank/DDBJ databases">
        <authorList>
            <person name="Palmer J.M."/>
        </authorList>
    </citation>
    <scope>NUCLEOTIDE SEQUENCE [LARGE SCALE GENOMIC DNA]</scope>
    <source>
        <strain evidence="1 2">XC_2019</strain>
        <tissue evidence="1">Muscle</tissue>
    </source>
</reference>
<sequence length="78" mass="9125">SAAQLQMAEVHPEGFVKQNQIVAIMERAQPQSHERVQEGLTTLSLEERKIMQSLERLNRQLYCKPFVEAICRRLQLFE</sequence>
<accession>A0ABV0R7B8</accession>
<comment type="caution">
    <text evidence="1">The sequence shown here is derived from an EMBL/GenBank/DDBJ whole genome shotgun (WGS) entry which is preliminary data.</text>
</comment>
<proteinExistence type="predicted"/>
<keyword evidence="2" id="KW-1185">Reference proteome</keyword>
<dbReference type="EMBL" id="JAHRIN010034712">
    <property type="protein sequence ID" value="MEQ2203588.1"/>
    <property type="molecule type" value="Genomic_DNA"/>
</dbReference>
<evidence type="ECO:0000313" key="2">
    <source>
        <dbReference type="Proteomes" id="UP001434883"/>
    </source>
</evidence>
<evidence type="ECO:0000313" key="1">
    <source>
        <dbReference type="EMBL" id="MEQ2203588.1"/>
    </source>
</evidence>